<evidence type="ECO:0000313" key="4">
    <source>
        <dbReference type="EMBL" id="GGU82660.1"/>
    </source>
</evidence>
<proteinExistence type="inferred from homology"/>
<comment type="catalytic activity">
    <reaction evidence="1">
        <text>futalosine + H2O = dehypoxanthine futalosine + hypoxanthine</text>
        <dbReference type="Rhea" id="RHEA:25904"/>
        <dbReference type="ChEBI" id="CHEBI:15377"/>
        <dbReference type="ChEBI" id="CHEBI:17368"/>
        <dbReference type="ChEBI" id="CHEBI:58863"/>
        <dbReference type="ChEBI" id="CHEBI:58864"/>
        <dbReference type="EC" id="3.2.2.26"/>
    </reaction>
</comment>
<dbReference type="EC" id="3.2.2.26" evidence="1 2"/>
<dbReference type="NCBIfam" id="NF006087">
    <property type="entry name" value="PRK08236.1"/>
    <property type="match status" value="1"/>
</dbReference>
<sequence>MTAHVVDAHPGQPGPERARLLVVVAVPAEAEAVLRGLPGGAEAVPLPGGVLHRCAGAPVDVLAAGVGPAAAAAAASAALAARPYGLVASAGIAGGFAPHAPVGATVLADAIVVADLGAETPEGFADVTELGFGTVRHTPPPAVVALAGKALGTRDVDAVTGPVLTVSTVTGSTERAAALAARHPGAAAEAMEGFGVAEAAARYGVPVFELRTVSNPVGPRDRAAWRIGEALAALERAFAALPVRELIEEAGRG</sequence>
<dbReference type="InterPro" id="IPR000845">
    <property type="entry name" value="Nucleoside_phosphorylase_d"/>
</dbReference>
<dbReference type="PANTHER" id="PTHR46832">
    <property type="entry name" value="5'-METHYLTHIOADENOSINE/S-ADENOSYLHOMOCYSTEINE NUCLEOSIDASE"/>
    <property type="match status" value="1"/>
</dbReference>
<evidence type="ECO:0000256" key="2">
    <source>
        <dbReference type="NCBIfam" id="TIGR03664"/>
    </source>
</evidence>
<reference evidence="5 6" key="2">
    <citation type="submission" date="2014-07" db="EMBL/GenBank/DDBJ databases">
        <authorList>
            <person name="Zhang J.E."/>
            <person name="Yang H."/>
            <person name="Guo J."/>
            <person name="Deng Z."/>
            <person name="Luo H."/>
            <person name="Luo M."/>
            <person name="Zhao B."/>
        </authorList>
    </citation>
    <scope>NUCLEOTIDE SEQUENCE [LARGE SCALE GENOMIC DNA]</scope>
    <source>
        <strain evidence="5">ATCC 10762</strain>
        <strain evidence="6">ATCC 10762 / DSM 40127 / CCM 3239 / JCM 4008 / LMG 5968 / NBRC 12843 / NCIMB 8234 / A-377</strain>
    </source>
</reference>
<dbReference type="Pfam" id="PF01048">
    <property type="entry name" value="PNP_UDP_1"/>
    <property type="match status" value="1"/>
</dbReference>
<gene>
    <name evidence="1 4" type="primary">mqnB</name>
    <name evidence="4" type="ORF">GCM10010502_38320</name>
    <name evidence="5" type="ORF">HS99_0029145</name>
</gene>
<accession>A0A1E7N7E3</accession>
<dbReference type="GO" id="GO:0008782">
    <property type="term" value="F:adenosylhomocysteine nucleosidase activity"/>
    <property type="evidence" value="ECO:0007669"/>
    <property type="project" value="TreeGrafter"/>
</dbReference>
<dbReference type="GO" id="GO:0009234">
    <property type="term" value="P:menaquinone biosynthetic process"/>
    <property type="evidence" value="ECO:0007669"/>
    <property type="project" value="UniProtKB-UniRule"/>
</dbReference>
<dbReference type="GO" id="GO:0008930">
    <property type="term" value="F:methylthioadenosine nucleosidase activity"/>
    <property type="evidence" value="ECO:0007669"/>
    <property type="project" value="TreeGrafter"/>
</dbReference>
<organism evidence="5 6">
    <name type="scientific">Kitasatospora aureofaciens</name>
    <name type="common">Streptomyces aureofaciens</name>
    <dbReference type="NCBI Taxonomy" id="1894"/>
    <lineage>
        <taxon>Bacteria</taxon>
        <taxon>Bacillati</taxon>
        <taxon>Actinomycetota</taxon>
        <taxon>Actinomycetes</taxon>
        <taxon>Kitasatosporales</taxon>
        <taxon>Streptomycetaceae</taxon>
        <taxon>Kitasatospora</taxon>
    </lineage>
</organism>
<name>A0A1E7N7E3_KITAU</name>
<dbReference type="InterPro" id="IPR035994">
    <property type="entry name" value="Nucleoside_phosphorylase_sf"/>
</dbReference>
<keyword evidence="1" id="KW-0474">Menaquinone biosynthesis</keyword>
<dbReference type="PANTHER" id="PTHR46832:SF2">
    <property type="entry name" value="FUTALOSINE HYDROLASE"/>
    <property type="match status" value="1"/>
</dbReference>
<reference evidence="5" key="3">
    <citation type="submission" date="2016-08" db="EMBL/GenBank/DDBJ databases">
        <title>Sequencing, Assembly and Comparative Genomics of S. aureofaciens ATCC 10762.</title>
        <authorList>
            <person name="Gradnigo J.S."/>
            <person name="Johnson N."/>
            <person name="Somerville G.A."/>
        </authorList>
    </citation>
    <scope>NUCLEOTIDE SEQUENCE [LARGE SCALE GENOMIC DNA]</scope>
    <source>
        <strain evidence="5">ATCC 10762</strain>
    </source>
</reference>
<evidence type="ECO:0000313" key="6">
    <source>
        <dbReference type="Proteomes" id="UP000037395"/>
    </source>
</evidence>
<dbReference type="OrthoDB" id="9788270at2"/>
<dbReference type="Proteomes" id="UP000037395">
    <property type="component" value="Unassembled WGS sequence"/>
</dbReference>
<dbReference type="GO" id="GO:0005829">
    <property type="term" value="C:cytosol"/>
    <property type="evidence" value="ECO:0007669"/>
    <property type="project" value="TreeGrafter"/>
</dbReference>
<dbReference type="Gene3D" id="3.40.50.1580">
    <property type="entry name" value="Nucleoside phosphorylase domain"/>
    <property type="match status" value="1"/>
</dbReference>
<comment type="function">
    <text evidence="1">Catalyzes the hydrolysis of futalosine (FL) to dehypoxanthine futalosine (DHFL) and hypoxanthine, a step in the biosynthesis of menaquinone (MK, vitamin K2).</text>
</comment>
<accession>A0A8H9HUU7</accession>
<reference evidence="4" key="1">
    <citation type="journal article" date="2014" name="Int. J. Syst. Evol. Microbiol.">
        <title>Complete genome sequence of Corynebacterium casei LMG S-19264T (=DSM 44701T), isolated from a smear-ripened cheese.</title>
        <authorList>
            <consortium name="US DOE Joint Genome Institute (JGI-PGF)"/>
            <person name="Walter F."/>
            <person name="Albersmeier A."/>
            <person name="Kalinowski J."/>
            <person name="Ruckert C."/>
        </authorList>
    </citation>
    <scope>NUCLEOTIDE SEQUENCE</scope>
    <source>
        <strain evidence="4">JCM 4434</strain>
    </source>
</reference>
<reference evidence="6" key="4">
    <citation type="submission" date="2016-08" db="EMBL/GenBank/DDBJ databases">
        <title>Sequencing, assembly and comparative genomics of S. aureofaciens ATCC 10762.</title>
        <authorList>
            <person name="Gradnigo J.S."/>
            <person name="Johnson N."/>
            <person name="Somerville G.A."/>
        </authorList>
    </citation>
    <scope>NUCLEOTIDE SEQUENCE [LARGE SCALE GENOMIC DNA]</scope>
    <source>
        <strain evidence="6">ATCC 10762 / DSM 40127 / CCM 3239 / JCM 4008 / LMG 5968 / NBRC 12843 / NCIMB 8234 / A-377</strain>
    </source>
</reference>
<dbReference type="Proteomes" id="UP000610124">
    <property type="component" value="Unassembled WGS sequence"/>
</dbReference>
<dbReference type="NCBIfam" id="TIGR03664">
    <property type="entry name" value="fut_nucase"/>
    <property type="match status" value="1"/>
</dbReference>
<dbReference type="GeneID" id="97486883"/>
<dbReference type="RefSeq" id="WP_046386228.1">
    <property type="nucleotide sequence ID" value="NZ_BMUB01000008.1"/>
</dbReference>
<dbReference type="CDD" id="cd17766">
    <property type="entry name" value="futalosine_nucleosidase_MqnB"/>
    <property type="match status" value="1"/>
</dbReference>
<comment type="caution">
    <text evidence="5">The sequence shown here is derived from an EMBL/GenBank/DDBJ whole genome shotgun (WGS) entry which is preliminary data.</text>
</comment>
<dbReference type="InterPro" id="IPR019963">
    <property type="entry name" value="FL_hydrolase_MqnB"/>
</dbReference>
<dbReference type="HAMAP" id="MF_00991">
    <property type="entry name" value="MqnB"/>
    <property type="match status" value="1"/>
</dbReference>
<feature type="domain" description="Nucleoside phosphorylase" evidence="3">
    <location>
        <begin position="20"/>
        <end position="247"/>
    </location>
</feature>
<dbReference type="EMBL" id="JPRF03000025">
    <property type="protein sequence ID" value="OEV36588.1"/>
    <property type="molecule type" value="Genomic_DNA"/>
</dbReference>
<dbReference type="SUPFAM" id="SSF53167">
    <property type="entry name" value="Purine and uridine phosphorylases"/>
    <property type="match status" value="1"/>
</dbReference>
<keyword evidence="6" id="KW-1185">Reference proteome</keyword>
<dbReference type="EMBL" id="BMUB01000008">
    <property type="protein sequence ID" value="GGU82660.1"/>
    <property type="molecule type" value="Genomic_DNA"/>
</dbReference>
<keyword evidence="1 5" id="KW-0378">Hydrolase</keyword>
<comment type="pathway">
    <text evidence="1">Quinol/quinone metabolism; menaquinone biosynthesis.</text>
</comment>
<comment type="similarity">
    <text evidence="1">Belongs to the PNP/UDP phosphorylase family. Futalosine hydrolase subfamily.</text>
</comment>
<evidence type="ECO:0000313" key="5">
    <source>
        <dbReference type="EMBL" id="OEV36588.1"/>
    </source>
</evidence>
<reference evidence="4" key="5">
    <citation type="submission" date="2020-09" db="EMBL/GenBank/DDBJ databases">
        <authorList>
            <person name="Sun Q."/>
            <person name="Ohkuma M."/>
        </authorList>
    </citation>
    <scope>NUCLEOTIDE SEQUENCE</scope>
    <source>
        <strain evidence="4">JCM 4434</strain>
    </source>
</reference>
<dbReference type="GO" id="GO:0009116">
    <property type="term" value="P:nucleoside metabolic process"/>
    <property type="evidence" value="ECO:0007669"/>
    <property type="project" value="InterPro"/>
</dbReference>
<evidence type="ECO:0000259" key="3">
    <source>
        <dbReference type="Pfam" id="PF01048"/>
    </source>
</evidence>
<evidence type="ECO:0000256" key="1">
    <source>
        <dbReference type="HAMAP-Rule" id="MF_00991"/>
    </source>
</evidence>
<dbReference type="UniPathway" id="UPA00079"/>
<protein>
    <recommendedName>
        <fullName evidence="1 2">Futalosine hydrolase</fullName>
        <shortName evidence="1">FL hydrolase</shortName>
        <ecNumber evidence="1 2">3.2.2.26</ecNumber>
    </recommendedName>
    <alternativeName>
        <fullName evidence="1">Futalosine nucleosidase</fullName>
    </alternativeName>
    <alternativeName>
        <fullName evidence="1">Menaquinone biosynthetic enzyme MqnB</fullName>
    </alternativeName>
</protein>
<dbReference type="GO" id="GO:0019284">
    <property type="term" value="P:L-methionine salvage from S-adenosylmethionine"/>
    <property type="evidence" value="ECO:0007669"/>
    <property type="project" value="TreeGrafter"/>
</dbReference>
<dbReference type="AlphaFoldDB" id="A0A1E7N7E3"/>
<dbReference type="KEGG" id="kau:B6264_09440"/>